<dbReference type="InterPro" id="IPR000560">
    <property type="entry name" value="His_Pase_clade-2"/>
</dbReference>
<dbReference type="SUPFAM" id="SSF53254">
    <property type="entry name" value="Phosphoglycerate mutase-like"/>
    <property type="match status" value="1"/>
</dbReference>
<evidence type="ECO:0000256" key="2">
    <source>
        <dbReference type="ARBA" id="ARBA00008422"/>
    </source>
</evidence>
<dbReference type="EC" id="3.1.3.62" evidence="4"/>
<evidence type="ECO:0000256" key="7">
    <source>
        <dbReference type="ARBA" id="ARBA00022801"/>
    </source>
</evidence>
<evidence type="ECO:0000256" key="1">
    <source>
        <dbReference type="ARBA" id="ARBA00004370"/>
    </source>
</evidence>
<keyword evidence="17" id="KW-1185">Reference proteome</keyword>
<comment type="similarity">
    <text evidence="2">Belongs to the histidine acid phosphatase family. MINPP1 subfamily.</text>
</comment>
<evidence type="ECO:0000256" key="10">
    <source>
        <dbReference type="ARBA" id="ARBA00043668"/>
    </source>
</evidence>
<dbReference type="EC" id="3.1.3.80" evidence="3"/>
<evidence type="ECO:0000256" key="4">
    <source>
        <dbReference type="ARBA" id="ARBA00013040"/>
    </source>
</evidence>
<comment type="catalytic activity">
    <reaction evidence="13">
        <text>(2R)-2,3-bisphosphoglycerate + H2O = (2R)-2-phosphoglycerate + phosphate</text>
        <dbReference type="Rhea" id="RHEA:27381"/>
        <dbReference type="ChEBI" id="CHEBI:15377"/>
        <dbReference type="ChEBI" id="CHEBI:43474"/>
        <dbReference type="ChEBI" id="CHEBI:58248"/>
        <dbReference type="ChEBI" id="CHEBI:58289"/>
        <dbReference type="EC" id="3.1.3.80"/>
    </reaction>
    <physiologicalReaction direction="left-to-right" evidence="13">
        <dbReference type="Rhea" id="RHEA:27382"/>
    </physiologicalReaction>
</comment>
<evidence type="ECO:0000256" key="9">
    <source>
        <dbReference type="ARBA" id="ARBA00031642"/>
    </source>
</evidence>
<evidence type="ECO:0000256" key="8">
    <source>
        <dbReference type="ARBA" id="ARBA00023136"/>
    </source>
</evidence>
<feature type="region of interest" description="Disordered" evidence="14">
    <location>
        <begin position="243"/>
        <end position="264"/>
    </location>
</feature>
<dbReference type="PANTHER" id="PTHR20963">
    <property type="entry name" value="MULTIPLE INOSITOL POLYPHOSPHATE PHOSPHATASE-RELATED"/>
    <property type="match status" value="1"/>
</dbReference>
<evidence type="ECO:0000256" key="12">
    <source>
        <dbReference type="ARBA" id="ARBA00043691"/>
    </source>
</evidence>
<gene>
    <name evidence="16" type="ORF">HYC85_000902</name>
</gene>
<comment type="catalytic activity">
    <reaction evidence="10">
        <text>1D-myo-inositol 1,2,5,6-tetrakisphosphate + H2O = 1D-myo-inositol 1,2,6-trisphosphate + phosphate</text>
        <dbReference type="Rhea" id="RHEA:77119"/>
        <dbReference type="ChEBI" id="CHEBI:15377"/>
        <dbReference type="ChEBI" id="CHEBI:43474"/>
        <dbReference type="ChEBI" id="CHEBI:195535"/>
        <dbReference type="ChEBI" id="CHEBI:195537"/>
        <dbReference type="EC" id="3.1.3.62"/>
    </reaction>
    <physiologicalReaction direction="left-to-right" evidence="10">
        <dbReference type="Rhea" id="RHEA:77120"/>
    </physiologicalReaction>
</comment>
<dbReference type="GO" id="GO:0003993">
    <property type="term" value="F:acid phosphatase activity"/>
    <property type="evidence" value="ECO:0007669"/>
    <property type="project" value="TreeGrafter"/>
</dbReference>
<dbReference type="GO" id="GO:0052745">
    <property type="term" value="F:inositol phosphate phosphatase activity"/>
    <property type="evidence" value="ECO:0007669"/>
    <property type="project" value="TreeGrafter"/>
</dbReference>
<evidence type="ECO:0000256" key="14">
    <source>
        <dbReference type="SAM" id="MobiDB-lite"/>
    </source>
</evidence>
<dbReference type="Gene3D" id="3.40.50.1240">
    <property type="entry name" value="Phosphoglycerate mutase-like"/>
    <property type="match status" value="1"/>
</dbReference>
<comment type="caution">
    <text evidence="16">The sequence shown here is derived from an EMBL/GenBank/DDBJ whole genome shotgun (WGS) entry which is preliminary data.</text>
</comment>
<organism evidence="16 17">
    <name type="scientific">Camellia sinensis</name>
    <name type="common">Tea plant</name>
    <name type="synonym">Thea sinensis</name>
    <dbReference type="NCBI Taxonomy" id="4442"/>
    <lineage>
        <taxon>Eukaryota</taxon>
        <taxon>Viridiplantae</taxon>
        <taxon>Streptophyta</taxon>
        <taxon>Embryophyta</taxon>
        <taxon>Tracheophyta</taxon>
        <taxon>Spermatophyta</taxon>
        <taxon>Magnoliopsida</taxon>
        <taxon>eudicotyledons</taxon>
        <taxon>Gunneridae</taxon>
        <taxon>Pentapetalae</taxon>
        <taxon>asterids</taxon>
        <taxon>Ericales</taxon>
        <taxon>Theaceae</taxon>
        <taxon>Camellia</taxon>
    </lineage>
</organism>
<comment type="catalytic activity">
    <reaction evidence="11">
        <text>1D-myo-inositol 1,2,4,5,6-pentakisphosphate + H2O = 1D-myo-inositol 1,2,5,6-tetrakisphosphate + phosphate</text>
        <dbReference type="Rhea" id="RHEA:77115"/>
        <dbReference type="ChEBI" id="CHEBI:15377"/>
        <dbReference type="ChEBI" id="CHEBI:43474"/>
        <dbReference type="ChEBI" id="CHEBI:57798"/>
        <dbReference type="ChEBI" id="CHEBI:195535"/>
        <dbReference type="EC" id="3.1.3.62"/>
    </reaction>
    <physiologicalReaction direction="left-to-right" evidence="11">
        <dbReference type="Rhea" id="RHEA:77116"/>
    </physiologicalReaction>
</comment>
<reference evidence="17" key="1">
    <citation type="journal article" date="2020" name="Nat. Commun.">
        <title>Genome assembly of wild tea tree DASZ reveals pedigree and selection history of tea varieties.</title>
        <authorList>
            <person name="Zhang W."/>
            <person name="Zhang Y."/>
            <person name="Qiu H."/>
            <person name="Guo Y."/>
            <person name="Wan H."/>
            <person name="Zhang X."/>
            <person name="Scossa F."/>
            <person name="Alseekh S."/>
            <person name="Zhang Q."/>
            <person name="Wang P."/>
            <person name="Xu L."/>
            <person name="Schmidt M.H."/>
            <person name="Jia X."/>
            <person name="Li D."/>
            <person name="Zhu A."/>
            <person name="Guo F."/>
            <person name="Chen W."/>
            <person name="Ni D."/>
            <person name="Usadel B."/>
            <person name="Fernie A.R."/>
            <person name="Wen W."/>
        </authorList>
    </citation>
    <scope>NUCLEOTIDE SEQUENCE [LARGE SCALE GENOMIC DNA]</scope>
    <source>
        <strain evidence="17">cv. G240</strain>
    </source>
</reference>
<dbReference type="GO" id="GO:0034417">
    <property type="term" value="F:bisphosphoglycerate 3-phosphatase activity"/>
    <property type="evidence" value="ECO:0007669"/>
    <property type="project" value="UniProtKB-EC"/>
</dbReference>
<dbReference type="InterPro" id="IPR029033">
    <property type="entry name" value="His_PPase_superfam"/>
</dbReference>
<evidence type="ECO:0000313" key="16">
    <source>
        <dbReference type="EMBL" id="KAF5959693.1"/>
    </source>
</evidence>
<comment type="subcellular location">
    <subcellularLocation>
        <location evidence="1">Membrane</location>
    </subcellularLocation>
</comment>
<dbReference type="EMBL" id="JACBKZ010000001">
    <property type="protein sequence ID" value="KAF5959693.1"/>
    <property type="molecule type" value="Genomic_DNA"/>
</dbReference>
<dbReference type="CDD" id="cd07061">
    <property type="entry name" value="HP_HAP_like"/>
    <property type="match status" value="1"/>
</dbReference>
<evidence type="ECO:0000313" key="17">
    <source>
        <dbReference type="Proteomes" id="UP000593564"/>
    </source>
</evidence>
<feature type="chain" id="PRO_5029869301" description="Multiple inositol polyphosphate phosphatase 1" evidence="15">
    <location>
        <begin position="21"/>
        <end position="789"/>
    </location>
</feature>
<dbReference type="AlphaFoldDB" id="A0A7J7I3T4"/>
<proteinExistence type="inferred from homology"/>
<protein>
    <recommendedName>
        <fullName evidence="5">Multiple inositol polyphosphate phosphatase 1</fullName>
        <ecNumber evidence="4">3.1.3.62</ecNumber>
        <ecNumber evidence="3">3.1.3.80</ecNumber>
    </recommendedName>
    <alternativeName>
        <fullName evidence="9">2,3-bisphosphoglycerate 3-phosphatase</fullName>
    </alternativeName>
</protein>
<keyword evidence="7" id="KW-0378">Hydrolase</keyword>
<evidence type="ECO:0000256" key="11">
    <source>
        <dbReference type="ARBA" id="ARBA00043671"/>
    </source>
</evidence>
<dbReference type="GO" id="GO:0016020">
    <property type="term" value="C:membrane"/>
    <property type="evidence" value="ECO:0007669"/>
    <property type="project" value="UniProtKB-SubCell"/>
</dbReference>
<dbReference type="PANTHER" id="PTHR20963:SF8">
    <property type="entry name" value="MULTIPLE INOSITOL POLYPHOSPHATE PHOSPHATASE 1"/>
    <property type="match status" value="1"/>
</dbReference>
<dbReference type="Pfam" id="PF00328">
    <property type="entry name" value="His_Phos_2"/>
    <property type="match status" value="1"/>
</dbReference>
<dbReference type="Proteomes" id="UP000593564">
    <property type="component" value="Unassembled WGS sequence"/>
</dbReference>
<evidence type="ECO:0000256" key="5">
    <source>
        <dbReference type="ARBA" id="ARBA00018097"/>
    </source>
</evidence>
<keyword evidence="6 15" id="KW-0732">Signal</keyword>
<evidence type="ECO:0000256" key="15">
    <source>
        <dbReference type="SAM" id="SignalP"/>
    </source>
</evidence>
<reference evidence="16 17" key="2">
    <citation type="submission" date="2020-07" db="EMBL/GenBank/DDBJ databases">
        <title>Genome assembly of wild tea tree DASZ reveals pedigree and selection history of tea varieties.</title>
        <authorList>
            <person name="Zhang W."/>
        </authorList>
    </citation>
    <scope>NUCLEOTIDE SEQUENCE [LARGE SCALE GENOMIC DNA]</scope>
    <source>
        <strain evidence="17">cv. G240</strain>
        <tissue evidence="16">Leaf</tissue>
    </source>
</reference>
<comment type="catalytic activity">
    <reaction evidence="12">
        <text>1D-myo-inositol hexakisphosphate + H2O = 1D-myo-inositol 1,2,4,5,6-pentakisphosphate + phosphate</text>
        <dbReference type="Rhea" id="RHEA:16989"/>
        <dbReference type="ChEBI" id="CHEBI:15377"/>
        <dbReference type="ChEBI" id="CHEBI:43474"/>
        <dbReference type="ChEBI" id="CHEBI:57798"/>
        <dbReference type="ChEBI" id="CHEBI:58130"/>
        <dbReference type="EC" id="3.1.3.62"/>
    </reaction>
    <physiologicalReaction direction="left-to-right" evidence="12">
        <dbReference type="Rhea" id="RHEA:16990"/>
    </physiologicalReaction>
</comment>
<name>A0A7J7I3T4_CAMSI</name>
<feature type="signal peptide" evidence="15">
    <location>
        <begin position="1"/>
        <end position="20"/>
    </location>
</feature>
<evidence type="ECO:0000256" key="3">
    <source>
        <dbReference type="ARBA" id="ARBA00012976"/>
    </source>
</evidence>
<keyword evidence="8" id="KW-0472">Membrane</keyword>
<evidence type="ECO:0000256" key="13">
    <source>
        <dbReference type="ARBA" id="ARBA00043832"/>
    </source>
</evidence>
<accession>A0A7J7I3T4</accession>
<sequence length="789" mass="88810">MKEASLMVLLLSALLLHSIADDGAFDVRQHVSTVTRYGVVKDISDNSFVPSNIPDQCSPIHLNLVDDELPKSITTKKLTGLNYLAWAHAIKIFLHGKKSRFLTELPPAEDDKCYDDWLSEDSYVMGWLWRSLEPNVATTVEFCDTSKAIWDSLARSFSNQSDVSRVYELYEQIFAIRQSGRPLADYYNSDLRGFKDQILASETLPSTANAYSRLVVIILMDHVVVVDVVLVLCPVVIERVMDTPSSLSTPSPSGPGASPADSDDALSTQISEHIEIVNSLRTTLPSSSTATLASSVNIAWMAQSPQPWLLDSGASFHISENWHDFVGKLKIVWLVVMQFAKTSCCLHIFIKVSMESSNAAIMVSIVCAMFSLQCCVIPSVLLKVYFSLVKILVSQARHGTRAPTKKKLKELNDLAMRMEVLLQDAKEQKLALQKVPAWFRGWKSPWQGKLKGGELISEGEDELYNLGIRTRDKFPQLFNEDYNPDVYAIKATQIPRASASAVAFGMGLFSGRGNLGPGRHRAFAVTSESRESDIWLRFHDCCQNYKAFRKSQEPAVHKLKEPALDEITHALVRRYDLNFTRQDTSSLWFLCKQEASLLNITDQACALFTPSEVVLLEWTDDLELFILKGYGNALNYRMGVPLLEDVVQSMEQAIKGKEDFEKIQKEQPLQLPPKPPQRRNWRGSVVTPFGGNNMMVLYSCPAKSSSKYFVQVLHNEHPVPMPGCDNSDFCPFEVFKERIVAPHLKHEYNTICNLKSENPEPMALTSKLLQMFRWLFSQMSDTRSPKVDL</sequence>
<evidence type="ECO:0000256" key="6">
    <source>
        <dbReference type="ARBA" id="ARBA00022729"/>
    </source>
</evidence>